<evidence type="ECO:0000256" key="2">
    <source>
        <dbReference type="ARBA" id="ARBA00023082"/>
    </source>
</evidence>
<dbReference type="EMBL" id="CP035704">
    <property type="protein sequence ID" value="QBB71270.1"/>
    <property type="molecule type" value="Genomic_DNA"/>
</dbReference>
<dbReference type="InterPro" id="IPR013325">
    <property type="entry name" value="RNA_pol_sigma_r2"/>
</dbReference>
<dbReference type="PANTHER" id="PTHR43133:SF8">
    <property type="entry name" value="RNA POLYMERASE SIGMA FACTOR HI_1459-RELATED"/>
    <property type="match status" value="1"/>
</dbReference>
<evidence type="ECO:0000256" key="4">
    <source>
        <dbReference type="ARBA" id="ARBA00023163"/>
    </source>
</evidence>
<keyword evidence="1" id="KW-0805">Transcription regulation</keyword>
<dbReference type="OrthoDB" id="129367at2"/>
<dbReference type="InterPro" id="IPR036388">
    <property type="entry name" value="WH-like_DNA-bd_sf"/>
</dbReference>
<keyword evidence="3" id="KW-0238">DNA-binding</keyword>
<protein>
    <submittedName>
        <fullName evidence="5">Sigma-70 family RNA polymerase sigma factor</fullName>
    </submittedName>
</protein>
<accession>A0A411HLJ2</accession>
<dbReference type="Gene3D" id="1.10.10.10">
    <property type="entry name" value="Winged helix-like DNA-binding domain superfamily/Winged helix DNA-binding domain"/>
    <property type="match status" value="1"/>
</dbReference>
<keyword evidence="2" id="KW-0731">Sigma factor</keyword>
<dbReference type="GO" id="GO:0003677">
    <property type="term" value="F:DNA binding"/>
    <property type="evidence" value="ECO:0007669"/>
    <property type="project" value="UniProtKB-KW"/>
</dbReference>
<keyword evidence="4" id="KW-0804">Transcription</keyword>
<dbReference type="NCBIfam" id="TIGR02937">
    <property type="entry name" value="sigma70-ECF"/>
    <property type="match status" value="1"/>
</dbReference>
<gene>
    <name evidence="5" type="ORF">ELE36_13405</name>
</gene>
<proteinExistence type="predicted"/>
<sequence length="195" mass="22117">MSISDAQAVVAADVEPDFVARIAAGDRKAELEFVRRYAHGISVLLRRRCRPGDPIVEDLTQDVLMCVLQRLRSGGIRDSAALPAYIQTTVVYTATAEYRRRRAAEPLSAIENMPSDENPIERISTSQRSNILKTLLAEMPVERDREILVRFYLAEEAKEAVCRELGIADAHFHRVIFRARERFRHLLDHSGFAEV</sequence>
<keyword evidence="6" id="KW-1185">Reference proteome</keyword>
<evidence type="ECO:0000256" key="3">
    <source>
        <dbReference type="ARBA" id="ARBA00023125"/>
    </source>
</evidence>
<dbReference type="SUPFAM" id="SSF88946">
    <property type="entry name" value="Sigma2 domain of RNA polymerase sigma factors"/>
    <property type="match status" value="1"/>
</dbReference>
<dbReference type="KEGG" id="xbc:ELE36_13405"/>
<dbReference type="AlphaFoldDB" id="A0A411HLJ2"/>
<evidence type="ECO:0000256" key="1">
    <source>
        <dbReference type="ARBA" id="ARBA00023015"/>
    </source>
</evidence>
<dbReference type="Proteomes" id="UP000291562">
    <property type="component" value="Chromosome"/>
</dbReference>
<dbReference type="Gene3D" id="1.10.1740.10">
    <property type="match status" value="1"/>
</dbReference>
<evidence type="ECO:0000313" key="5">
    <source>
        <dbReference type="EMBL" id="QBB71270.1"/>
    </source>
</evidence>
<dbReference type="GO" id="GO:0006352">
    <property type="term" value="P:DNA-templated transcription initiation"/>
    <property type="evidence" value="ECO:0007669"/>
    <property type="project" value="InterPro"/>
</dbReference>
<name>A0A411HLJ2_9GAMM</name>
<dbReference type="GO" id="GO:0016987">
    <property type="term" value="F:sigma factor activity"/>
    <property type="evidence" value="ECO:0007669"/>
    <property type="project" value="UniProtKB-KW"/>
</dbReference>
<evidence type="ECO:0000313" key="6">
    <source>
        <dbReference type="Proteomes" id="UP000291562"/>
    </source>
</evidence>
<reference evidence="5 6" key="1">
    <citation type="submission" date="2019-01" db="EMBL/GenBank/DDBJ databases">
        <title>Pseudolysobacter antarctica gen. nov., sp. nov., isolated from Fildes Peninsula, Antarctica.</title>
        <authorList>
            <person name="Wei Z."/>
            <person name="Peng F."/>
        </authorList>
    </citation>
    <scope>NUCLEOTIDE SEQUENCE [LARGE SCALE GENOMIC DNA]</scope>
    <source>
        <strain evidence="5 6">AQ6-296</strain>
    </source>
</reference>
<dbReference type="InterPro" id="IPR014284">
    <property type="entry name" value="RNA_pol_sigma-70_dom"/>
</dbReference>
<organism evidence="5 6">
    <name type="scientific">Pseudolysobacter antarcticus</name>
    <dbReference type="NCBI Taxonomy" id="2511995"/>
    <lineage>
        <taxon>Bacteria</taxon>
        <taxon>Pseudomonadati</taxon>
        <taxon>Pseudomonadota</taxon>
        <taxon>Gammaproteobacteria</taxon>
        <taxon>Lysobacterales</taxon>
        <taxon>Rhodanobacteraceae</taxon>
        <taxon>Pseudolysobacter</taxon>
    </lineage>
</organism>
<dbReference type="PANTHER" id="PTHR43133">
    <property type="entry name" value="RNA POLYMERASE ECF-TYPE SIGMA FACTO"/>
    <property type="match status" value="1"/>
</dbReference>
<dbReference type="InterPro" id="IPR039425">
    <property type="entry name" value="RNA_pol_sigma-70-like"/>
</dbReference>
<dbReference type="RefSeq" id="WP_129834109.1">
    <property type="nucleotide sequence ID" value="NZ_CP035704.1"/>
</dbReference>